<organism evidence="2 3">
    <name type="scientific">Achlya hypogyna</name>
    <name type="common">Oomycete</name>
    <name type="synonym">Protoachlya hypogyna</name>
    <dbReference type="NCBI Taxonomy" id="1202772"/>
    <lineage>
        <taxon>Eukaryota</taxon>
        <taxon>Sar</taxon>
        <taxon>Stramenopiles</taxon>
        <taxon>Oomycota</taxon>
        <taxon>Saprolegniomycetes</taxon>
        <taxon>Saprolegniales</taxon>
        <taxon>Achlyaceae</taxon>
        <taxon>Achlya</taxon>
    </lineage>
</organism>
<feature type="coiled-coil region" evidence="1">
    <location>
        <begin position="38"/>
        <end position="65"/>
    </location>
</feature>
<keyword evidence="1" id="KW-0175">Coiled coil</keyword>
<protein>
    <recommendedName>
        <fullName evidence="4">BZIP domain-containing protein</fullName>
    </recommendedName>
</protein>
<keyword evidence="3" id="KW-1185">Reference proteome</keyword>
<evidence type="ECO:0000313" key="2">
    <source>
        <dbReference type="EMBL" id="OQR85971.1"/>
    </source>
</evidence>
<reference evidence="2 3" key="1">
    <citation type="journal article" date="2014" name="Genome Biol. Evol.">
        <title>The secreted proteins of Achlya hypogyna and Thraustotheca clavata identify the ancestral oomycete secretome and reveal gene acquisitions by horizontal gene transfer.</title>
        <authorList>
            <person name="Misner I."/>
            <person name="Blouin N."/>
            <person name="Leonard G."/>
            <person name="Richards T.A."/>
            <person name="Lane C.E."/>
        </authorList>
    </citation>
    <scope>NUCLEOTIDE SEQUENCE [LARGE SCALE GENOMIC DNA]</scope>
    <source>
        <strain evidence="2 3">ATCC 48635</strain>
    </source>
</reference>
<dbReference type="AlphaFoldDB" id="A0A1V9YJR8"/>
<proteinExistence type="predicted"/>
<comment type="caution">
    <text evidence="2">The sequence shown here is derived from an EMBL/GenBank/DDBJ whole genome shotgun (WGS) entry which is preliminary data.</text>
</comment>
<evidence type="ECO:0000256" key="1">
    <source>
        <dbReference type="SAM" id="Coils"/>
    </source>
</evidence>
<dbReference type="Proteomes" id="UP000243579">
    <property type="component" value="Unassembled WGS sequence"/>
</dbReference>
<gene>
    <name evidence="2" type="ORF">ACHHYP_11118</name>
</gene>
<evidence type="ECO:0008006" key="4">
    <source>
        <dbReference type="Google" id="ProtNLM"/>
    </source>
</evidence>
<sequence>MTSASILLMTTSPSRDDKMLAALEKKRLYNKNRNREFRRQEAEEKRRLSLQVLELEATIEHMNKARESLTGALTWREIATVFDAELSESKHQTEVLRQRIKRNESTRQALDKWLSTMGDASPMTLMAHESARHLAFDWISCRLYENVPAVLGHAPCYGNSVHLATVVDPVGASYQLTTRTERIETQSLSVTAKVLYAMHFQTHGAVQILDTPGHHMVYFSQPSTFGRLRGKPFQENVLVCQWAVDDYRYVVCSQSIVSDELHPSSDLQQSWTSWMIAERAGPHATRIVRCITMGGIRQGNALLPIGVEEPSLRCIEDATARWRGLVTAREAYAAQLAEEDIAVYRDTLAHLDTLP</sequence>
<evidence type="ECO:0000313" key="3">
    <source>
        <dbReference type="Proteomes" id="UP000243579"/>
    </source>
</evidence>
<dbReference type="EMBL" id="JNBR01001546">
    <property type="protein sequence ID" value="OQR85971.1"/>
    <property type="molecule type" value="Genomic_DNA"/>
</dbReference>
<dbReference type="OrthoDB" id="76291at2759"/>
<name>A0A1V9YJR8_ACHHY</name>
<accession>A0A1V9YJR8</accession>